<organism evidence="11 12">
    <name type="scientific">Microdochium trichocladiopsis</name>
    <dbReference type="NCBI Taxonomy" id="1682393"/>
    <lineage>
        <taxon>Eukaryota</taxon>
        <taxon>Fungi</taxon>
        <taxon>Dikarya</taxon>
        <taxon>Ascomycota</taxon>
        <taxon>Pezizomycotina</taxon>
        <taxon>Sordariomycetes</taxon>
        <taxon>Xylariomycetidae</taxon>
        <taxon>Xylariales</taxon>
        <taxon>Microdochiaceae</taxon>
        <taxon>Microdochium</taxon>
    </lineage>
</organism>
<dbReference type="EMBL" id="JAGTJQ010000004">
    <property type="protein sequence ID" value="KAH7032669.1"/>
    <property type="molecule type" value="Genomic_DNA"/>
</dbReference>
<dbReference type="PRINTS" id="PR00463">
    <property type="entry name" value="EP450I"/>
</dbReference>
<dbReference type="GO" id="GO:0020037">
    <property type="term" value="F:heme binding"/>
    <property type="evidence" value="ECO:0007669"/>
    <property type="project" value="InterPro"/>
</dbReference>
<keyword evidence="7 9" id="KW-0503">Monooxygenase</keyword>
<dbReference type="Gene3D" id="1.10.630.10">
    <property type="entry name" value="Cytochrome P450"/>
    <property type="match status" value="1"/>
</dbReference>
<dbReference type="GO" id="GO:0004497">
    <property type="term" value="F:monooxygenase activity"/>
    <property type="evidence" value="ECO:0007669"/>
    <property type="project" value="UniProtKB-KW"/>
</dbReference>
<dbReference type="InterPro" id="IPR017972">
    <property type="entry name" value="Cyt_P450_CS"/>
</dbReference>
<dbReference type="OrthoDB" id="1470350at2759"/>
<dbReference type="PANTHER" id="PTHR24305">
    <property type="entry name" value="CYTOCHROME P450"/>
    <property type="match status" value="1"/>
</dbReference>
<evidence type="ECO:0000256" key="6">
    <source>
        <dbReference type="ARBA" id="ARBA00023004"/>
    </source>
</evidence>
<evidence type="ECO:0000256" key="10">
    <source>
        <dbReference type="SAM" id="Phobius"/>
    </source>
</evidence>
<feature type="transmembrane region" description="Helical" evidence="10">
    <location>
        <begin position="6"/>
        <end position="28"/>
    </location>
</feature>
<keyword evidence="4 8" id="KW-0479">Metal-binding</keyword>
<dbReference type="RefSeq" id="XP_046013501.1">
    <property type="nucleotide sequence ID" value="XM_046151613.1"/>
</dbReference>
<dbReference type="FunFam" id="1.10.630.10:FF:000047">
    <property type="entry name" value="Cytochrome P450 monooxygenase"/>
    <property type="match status" value="1"/>
</dbReference>
<keyword evidence="10" id="KW-1133">Transmembrane helix</keyword>
<feature type="binding site" description="axial binding residue" evidence="8">
    <location>
        <position position="437"/>
    </location>
    <ligand>
        <name>heme</name>
        <dbReference type="ChEBI" id="CHEBI:30413"/>
    </ligand>
    <ligandPart>
        <name>Fe</name>
        <dbReference type="ChEBI" id="CHEBI:18248"/>
    </ligandPart>
</feature>
<evidence type="ECO:0000256" key="5">
    <source>
        <dbReference type="ARBA" id="ARBA00023002"/>
    </source>
</evidence>
<dbReference type="GeneID" id="70181159"/>
<keyword evidence="5 9" id="KW-0560">Oxidoreductase</keyword>
<keyword evidence="10" id="KW-0472">Membrane</keyword>
<keyword evidence="12" id="KW-1185">Reference proteome</keyword>
<dbReference type="CDD" id="cd11058">
    <property type="entry name" value="CYP60B-like"/>
    <property type="match status" value="1"/>
</dbReference>
<evidence type="ECO:0000256" key="4">
    <source>
        <dbReference type="ARBA" id="ARBA00022723"/>
    </source>
</evidence>
<evidence type="ECO:0000313" key="12">
    <source>
        <dbReference type="Proteomes" id="UP000756346"/>
    </source>
</evidence>
<evidence type="ECO:0000256" key="7">
    <source>
        <dbReference type="ARBA" id="ARBA00023033"/>
    </source>
</evidence>
<evidence type="ECO:0000256" key="3">
    <source>
        <dbReference type="ARBA" id="ARBA00022617"/>
    </source>
</evidence>
<dbReference type="InterPro" id="IPR036396">
    <property type="entry name" value="Cyt_P450_sf"/>
</dbReference>
<comment type="similarity">
    <text evidence="2 9">Belongs to the cytochrome P450 family.</text>
</comment>
<proteinExistence type="inferred from homology"/>
<keyword evidence="6 8" id="KW-0408">Iron</keyword>
<keyword evidence="3 8" id="KW-0349">Heme</keyword>
<dbReference type="InterPro" id="IPR050121">
    <property type="entry name" value="Cytochrome_P450_monoxygenase"/>
</dbReference>
<evidence type="ECO:0000256" key="2">
    <source>
        <dbReference type="ARBA" id="ARBA00010617"/>
    </source>
</evidence>
<dbReference type="GO" id="GO:0016705">
    <property type="term" value="F:oxidoreductase activity, acting on paired donors, with incorporation or reduction of molecular oxygen"/>
    <property type="evidence" value="ECO:0007669"/>
    <property type="project" value="InterPro"/>
</dbReference>
<gene>
    <name evidence="11" type="ORF">B0I36DRAFT_286777</name>
</gene>
<dbReference type="PROSITE" id="PS00086">
    <property type="entry name" value="CYTOCHROME_P450"/>
    <property type="match status" value="1"/>
</dbReference>
<evidence type="ECO:0000256" key="8">
    <source>
        <dbReference type="PIRSR" id="PIRSR602401-1"/>
    </source>
</evidence>
<name>A0A9P8YA94_9PEZI</name>
<dbReference type="SUPFAM" id="SSF48264">
    <property type="entry name" value="Cytochrome P450"/>
    <property type="match status" value="1"/>
</dbReference>
<evidence type="ECO:0000313" key="11">
    <source>
        <dbReference type="EMBL" id="KAH7032669.1"/>
    </source>
</evidence>
<dbReference type="GO" id="GO:0005506">
    <property type="term" value="F:iron ion binding"/>
    <property type="evidence" value="ECO:0007669"/>
    <property type="project" value="InterPro"/>
</dbReference>
<reference evidence="11" key="1">
    <citation type="journal article" date="2021" name="Nat. Commun.">
        <title>Genetic determinants of endophytism in the Arabidopsis root mycobiome.</title>
        <authorList>
            <person name="Mesny F."/>
            <person name="Miyauchi S."/>
            <person name="Thiergart T."/>
            <person name="Pickel B."/>
            <person name="Atanasova L."/>
            <person name="Karlsson M."/>
            <person name="Huettel B."/>
            <person name="Barry K.W."/>
            <person name="Haridas S."/>
            <person name="Chen C."/>
            <person name="Bauer D."/>
            <person name="Andreopoulos W."/>
            <person name="Pangilinan J."/>
            <person name="LaButti K."/>
            <person name="Riley R."/>
            <person name="Lipzen A."/>
            <person name="Clum A."/>
            <person name="Drula E."/>
            <person name="Henrissat B."/>
            <person name="Kohler A."/>
            <person name="Grigoriev I.V."/>
            <person name="Martin F.M."/>
            <person name="Hacquard S."/>
        </authorList>
    </citation>
    <scope>NUCLEOTIDE SEQUENCE</scope>
    <source>
        <strain evidence="11">MPI-CAGE-CH-0230</strain>
    </source>
</reference>
<sequence>MTLLNVVVATPIVAGIFLAARGLYLLFFHPLAKVPGPKLYAITDLIYLYYVIQGEWPAKLKTLHDIYGPTLRFGPNDVSSIAPETWKIVYGHKAQQAMTFEKDMRFFNKPPGSVDNILLADNNGHRRMRRALAHAFSEKALRGQEELMISYVNLFISKIADKAAAQEPVVDIMLWYNYLTFDLIGDLAFGKPFGCLEQGGYHPWVAMIFQAAASTVFGQVMNRHPTLGAIRSWIWPDKLTPSFIQHAQLSEQTAYERIERGSIGREDFVDYILRHNDEKGLSREEIAANARFLILAGSETTATLLSGTTFMLLTNRDKYNKLVQEIRQRFSSEEEIDMISVNDLPFLLAVLNEGLRMYPPVPAGFPRLAPAGGGTVDGFYLPENTSISVPQWSAYHCEQNWTDPESFVPERWLGTEPRYANDKRDVLQPFSFGPRNCLGKNLANAEMRIILARLLWRFDLELLQESRNWMQQRVFVLWEKPALMVKVTPVQRS</sequence>
<dbReference type="PANTHER" id="PTHR24305:SF29">
    <property type="entry name" value="BENZOATE-PARA-HYDROXYLASE"/>
    <property type="match status" value="1"/>
</dbReference>
<dbReference type="Pfam" id="PF00067">
    <property type="entry name" value="p450"/>
    <property type="match status" value="1"/>
</dbReference>
<dbReference type="InterPro" id="IPR001128">
    <property type="entry name" value="Cyt_P450"/>
</dbReference>
<dbReference type="GO" id="GO:0009403">
    <property type="term" value="P:toxin biosynthetic process"/>
    <property type="evidence" value="ECO:0007669"/>
    <property type="project" value="UniProtKB-ARBA"/>
</dbReference>
<comment type="caution">
    <text evidence="11">The sequence shown here is derived from an EMBL/GenBank/DDBJ whole genome shotgun (WGS) entry which is preliminary data.</text>
</comment>
<dbReference type="AlphaFoldDB" id="A0A9P8YA94"/>
<dbReference type="Proteomes" id="UP000756346">
    <property type="component" value="Unassembled WGS sequence"/>
</dbReference>
<evidence type="ECO:0000256" key="9">
    <source>
        <dbReference type="RuleBase" id="RU000461"/>
    </source>
</evidence>
<comment type="cofactor">
    <cofactor evidence="1 8">
        <name>heme</name>
        <dbReference type="ChEBI" id="CHEBI:30413"/>
    </cofactor>
</comment>
<accession>A0A9P8YA94</accession>
<dbReference type="InterPro" id="IPR002401">
    <property type="entry name" value="Cyt_P450_E_grp-I"/>
</dbReference>
<protein>
    <submittedName>
        <fullName evidence="11">Cytochrome P450</fullName>
    </submittedName>
</protein>
<keyword evidence="10" id="KW-0812">Transmembrane</keyword>
<evidence type="ECO:0000256" key="1">
    <source>
        <dbReference type="ARBA" id="ARBA00001971"/>
    </source>
</evidence>
<dbReference type="PRINTS" id="PR00385">
    <property type="entry name" value="P450"/>
</dbReference>